<evidence type="ECO:0000256" key="13">
    <source>
        <dbReference type="ARBA" id="ARBA00032850"/>
    </source>
</evidence>
<evidence type="ECO:0000256" key="1">
    <source>
        <dbReference type="ARBA" id="ARBA00001772"/>
    </source>
</evidence>
<reference evidence="15" key="1">
    <citation type="submission" date="2018-05" db="EMBL/GenBank/DDBJ databases">
        <authorList>
            <person name="Lanie J.A."/>
            <person name="Ng W.-L."/>
            <person name="Kazmierczak K.M."/>
            <person name="Andrzejewski T.M."/>
            <person name="Davidsen T.M."/>
            <person name="Wayne K.J."/>
            <person name="Tettelin H."/>
            <person name="Glass J.I."/>
            <person name="Rusch D."/>
            <person name="Podicherti R."/>
            <person name="Tsui H.-C.T."/>
            <person name="Winkler M.E."/>
        </authorList>
    </citation>
    <scope>NUCLEOTIDE SEQUENCE</scope>
</reference>
<dbReference type="Pfam" id="PF13180">
    <property type="entry name" value="PDZ_2"/>
    <property type="match status" value="1"/>
</dbReference>
<dbReference type="InterPro" id="IPR001940">
    <property type="entry name" value="Peptidase_S1C"/>
</dbReference>
<evidence type="ECO:0000256" key="11">
    <source>
        <dbReference type="ARBA" id="ARBA00022825"/>
    </source>
</evidence>
<dbReference type="InterPro" id="IPR036034">
    <property type="entry name" value="PDZ_sf"/>
</dbReference>
<evidence type="ECO:0000256" key="6">
    <source>
        <dbReference type="ARBA" id="ARBA00022670"/>
    </source>
</evidence>
<dbReference type="CDD" id="cd10839">
    <property type="entry name" value="cpPDZ1_DegP-like"/>
    <property type="match status" value="1"/>
</dbReference>
<keyword evidence="11" id="KW-0720">Serine protease</keyword>
<evidence type="ECO:0000256" key="12">
    <source>
        <dbReference type="ARBA" id="ARBA00023016"/>
    </source>
</evidence>
<evidence type="ECO:0000313" key="15">
    <source>
        <dbReference type="EMBL" id="SVA69002.1"/>
    </source>
</evidence>
<comment type="similarity">
    <text evidence="3">Belongs to the peptidase S1C family.</text>
</comment>
<dbReference type="Gene3D" id="2.30.42.10">
    <property type="match status" value="2"/>
</dbReference>
<dbReference type="Gene3D" id="2.40.10.120">
    <property type="match status" value="1"/>
</dbReference>
<keyword evidence="6" id="KW-0645">Protease</keyword>
<dbReference type="InterPro" id="IPR011782">
    <property type="entry name" value="Pept_S1C_Do"/>
</dbReference>
<dbReference type="SUPFAM" id="SSF50156">
    <property type="entry name" value="PDZ domain-like"/>
    <property type="match status" value="2"/>
</dbReference>
<proteinExistence type="inferred from homology"/>
<accession>A0A381XWY2</accession>
<dbReference type="GO" id="GO:0006508">
    <property type="term" value="P:proteolysis"/>
    <property type="evidence" value="ECO:0007669"/>
    <property type="project" value="UniProtKB-KW"/>
</dbReference>
<dbReference type="PANTHER" id="PTHR22939:SF130">
    <property type="entry name" value="PERIPLASMIC SERINE ENDOPROTEASE DEGP-LIKE-RELATED"/>
    <property type="match status" value="1"/>
</dbReference>
<dbReference type="PRINTS" id="PR00834">
    <property type="entry name" value="PROTEASES2C"/>
</dbReference>
<evidence type="ECO:0000256" key="8">
    <source>
        <dbReference type="ARBA" id="ARBA00022737"/>
    </source>
</evidence>
<dbReference type="GO" id="GO:0004252">
    <property type="term" value="F:serine-type endopeptidase activity"/>
    <property type="evidence" value="ECO:0007669"/>
    <property type="project" value="InterPro"/>
</dbReference>
<dbReference type="SMART" id="SM00228">
    <property type="entry name" value="PDZ"/>
    <property type="match status" value="1"/>
</dbReference>
<gene>
    <name evidence="15" type="ORF">METZ01_LOCUS121856</name>
</gene>
<dbReference type="NCBIfam" id="TIGR02037">
    <property type="entry name" value="degP_htrA_DO"/>
    <property type="match status" value="1"/>
</dbReference>
<dbReference type="EMBL" id="UINC01016599">
    <property type="protein sequence ID" value="SVA69002.1"/>
    <property type="molecule type" value="Genomic_DNA"/>
</dbReference>
<keyword evidence="8" id="KW-0677">Repeat</keyword>
<comment type="catalytic activity">
    <reaction evidence="1">
        <text>Acts on substrates that are at least partially unfolded. The cleavage site P1 residue is normally between a pair of hydrophobic residues, such as Val-|-Val.</text>
        <dbReference type="EC" id="3.4.21.107"/>
    </reaction>
</comment>
<dbReference type="GO" id="GO:0042597">
    <property type="term" value="C:periplasmic space"/>
    <property type="evidence" value="ECO:0007669"/>
    <property type="project" value="UniProtKB-SubCell"/>
</dbReference>
<evidence type="ECO:0000256" key="5">
    <source>
        <dbReference type="ARBA" id="ARBA00013958"/>
    </source>
</evidence>
<sequence length="459" mass="48591">MKNKPKRIVLVALLFLGPILVVDTSIASSGVSLNSMATDSHSVVRPDSFADLVDAVGPAVVSITTRNSSASKKFPDGIRPSMPGDRRPVPGFQRNPEFEQFLHRFFGPGHTAPTPGPRQGRAQGSGFIIDPSGLVVTNHHVVARADEIEVVLADGRTLPARIQGHDPKTDIALLQIDSDEKFPFVRFGDSTKARVGDWVIAIGNPFGLGGTATTGIISARGRDINAGPYDDYIQIDAPINRGNSGGPLFDTSGLVIGVSTAIYSPSGGNVGIGFAVPAEQAEKIIAQLRDRGVVLRAWLGVHIQRVTPDLAESFGLDKSRGALVSKVEPDSPAENAGIVPGDIILGFDGNTVDRMKRLPRLVASATIGDKVGISIWRDGREITLYPVMQPTGNTSQIAAYSTQRDHGPLNLGLLLSALDHDTRQRYGIGGDAAGILVEQVKPGSPAADKGLKRGDLIVQ</sequence>
<keyword evidence="9" id="KW-0574">Periplasm</keyword>
<dbReference type="Pfam" id="PF13365">
    <property type="entry name" value="Trypsin_2"/>
    <property type="match status" value="1"/>
</dbReference>
<comment type="subcellular location">
    <subcellularLocation>
        <location evidence="2">Periplasm</location>
    </subcellularLocation>
</comment>
<dbReference type="PANTHER" id="PTHR22939">
    <property type="entry name" value="SERINE PROTEASE FAMILY S1C HTRA-RELATED"/>
    <property type="match status" value="1"/>
</dbReference>
<evidence type="ECO:0000256" key="3">
    <source>
        <dbReference type="ARBA" id="ARBA00010541"/>
    </source>
</evidence>
<name>A0A381XWY2_9ZZZZ</name>
<evidence type="ECO:0000256" key="9">
    <source>
        <dbReference type="ARBA" id="ARBA00022764"/>
    </source>
</evidence>
<feature type="domain" description="PDZ" evidence="14">
    <location>
        <begin position="399"/>
        <end position="459"/>
    </location>
</feature>
<evidence type="ECO:0000256" key="7">
    <source>
        <dbReference type="ARBA" id="ARBA00022729"/>
    </source>
</evidence>
<dbReference type="EC" id="3.4.21.107" evidence="4"/>
<dbReference type="InterPro" id="IPR001478">
    <property type="entry name" value="PDZ"/>
</dbReference>
<dbReference type="AlphaFoldDB" id="A0A381XWY2"/>
<protein>
    <recommendedName>
        <fullName evidence="5">Probable periplasmic serine endoprotease DegP-like</fullName>
        <ecNumber evidence="4">3.4.21.107</ecNumber>
    </recommendedName>
    <alternativeName>
        <fullName evidence="13">Protease Do</fullName>
    </alternativeName>
</protein>
<dbReference type="FunFam" id="2.40.10.120:FF:000007">
    <property type="entry name" value="Periplasmic serine endoprotease DegP-like"/>
    <property type="match status" value="1"/>
</dbReference>
<evidence type="ECO:0000259" key="14">
    <source>
        <dbReference type="PROSITE" id="PS50106"/>
    </source>
</evidence>
<feature type="domain" description="PDZ" evidence="14">
    <location>
        <begin position="300"/>
        <end position="379"/>
    </location>
</feature>
<keyword evidence="10" id="KW-0378">Hydrolase</keyword>
<dbReference type="InterPro" id="IPR009003">
    <property type="entry name" value="Peptidase_S1_PA"/>
</dbReference>
<dbReference type="PROSITE" id="PS50106">
    <property type="entry name" value="PDZ"/>
    <property type="match status" value="2"/>
</dbReference>
<dbReference type="SUPFAM" id="SSF50494">
    <property type="entry name" value="Trypsin-like serine proteases"/>
    <property type="match status" value="1"/>
</dbReference>
<evidence type="ECO:0000256" key="2">
    <source>
        <dbReference type="ARBA" id="ARBA00004418"/>
    </source>
</evidence>
<feature type="non-terminal residue" evidence="15">
    <location>
        <position position="459"/>
    </location>
</feature>
<keyword evidence="7" id="KW-0732">Signal</keyword>
<evidence type="ECO:0000256" key="4">
    <source>
        <dbReference type="ARBA" id="ARBA00013035"/>
    </source>
</evidence>
<organism evidence="15">
    <name type="scientific">marine metagenome</name>
    <dbReference type="NCBI Taxonomy" id="408172"/>
    <lineage>
        <taxon>unclassified sequences</taxon>
        <taxon>metagenomes</taxon>
        <taxon>ecological metagenomes</taxon>
    </lineage>
</organism>
<keyword evidence="12" id="KW-0346">Stress response</keyword>
<evidence type="ECO:0000256" key="10">
    <source>
        <dbReference type="ARBA" id="ARBA00022801"/>
    </source>
</evidence>